<keyword evidence="9" id="KW-0406">Ion transport</keyword>
<dbReference type="CDD" id="cd13137">
    <property type="entry name" value="MATE_NorM_like"/>
    <property type="match status" value="1"/>
</dbReference>
<evidence type="ECO:0000313" key="13">
    <source>
        <dbReference type="EMBL" id="EES91321.1"/>
    </source>
</evidence>
<evidence type="ECO:0000313" key="14">
    <source>
        <dbReference type="Proteomes" id="UP000006160"/>
    </source>
</evidence>
<feature type="transmembrane region" description="Helical" evidence="12">
    <location>
        <begin position="53"/>
        <end position="74"/>
    </location>
</feature>
<feature type="transmembrane region" description="Helical" evidence="12">
    <location>
        <begin position="351"/>
        <end position="375"/>
    </location>
</feature>
<comment type="caution">
    <text evidence="13">The sequence shown here is derived from an EMBL/GenBank/DDBJ whole genome shotgun (WGS) entry which is preliminary data.</text>
</comment>
<evidence type="ECO:0000256" key="5">
    <source>
        <dbReference type="ARBA" id="ARBA00022449"/>
    </source>
</evidence>
<feature type="transmembrane region" description="Helical" evidence="12">
    <location>
        <begin position="12"/>
        <end position="33"/>
    </location>
</feature>
<evidence type="ECO:0000256" key="12">
    <source>
        <dbReference type="SAM" id="Phobius"/>
    </source>
</evidence>
<name>A0A9P2G794_CLOBO</name>
<evidence type="ECO:0000256" key="7">
    <source>
        <dbReference type="ARBA" id="ARBA00022692"/>
    </source>
</evidence>
<feature type="transmembrane region" description="Helical" evidence="12">
    <location>
        <begin position="256"/>
        <end position="276"/>
    </location>
</feature>
<dbReference type="InterPro" id="IPR050222">
    <property type="entry name" value="MATE_MdtK"/>
</dbReference>
<feature type="transmembrane region" description="Helical" evidence="12">
    <location>
        <begin position="321"/>
        <end position="345"/>
    </location>
</feature>
<evidence type="ECO:0000256" key="2">
    <source>
        <dbReference type="ARBA" id="ARBA00004651"/>
    </source>
</evidence>
<sequence length="444" mass="49047">MINKYIIKEVLCISFPVVCEMLVFTLTSVFTLMMIGNFGGNEAVAAVGLGNGIVFTFSDILVSEGICIGIAPFVAKNMGARKYKMVEEYATIGFFLGISISFFTSYLIFTFAEKILILLGAKGKILITSCMFTKITAIAMFFYMITNVIYAILRAIGNTYSPFLISSITALIKLILDVVLIFGLIINPLGILGAAIASVVSQMIGFIIALFYILFKSKVKLRIKYLFSLSMEKIKELLYLSIPSGLEEGTYSIGKLVGNYIIMYTGIVSFAAHQITSSIYCISDMIGFAFTTATTALVGIKRGARKYEEANKYVHNANFCAVFIMVILSLILFIMPKTIVSLFIGAEDEKVIIVASKCLIISAMELPTLSIFAVYSGALKGMGDTKSSFIISLISSWVIALPLTFYVIRILKLSLIYAWYISVLQSFIEAILVIIWYNYARKRT</sequence>
<dbReference type="PIRSF" id="PIRSF006603">
    <property type="entry name" value="DinF"/>
    <property type="match status" value="1"/>
</dbReference>
<evidence type="ECO:0000256" key="6">
    <source>
        <dbReference type="ARBA" id="ARBA00022475"/>
    </source>
</evidence>
<evidence type="ECO:0000256" key="10">
    <source>
        <dbReference type="ARBA" id="ARBA00023136"/>
    </source>
</evidence>
<evidence type="ECO:0000256" key="1">
    <source>
        <dbReference type="ARBA" id="ARBA00003408"/>
    </source>
</evidence>
<evidence type="ECO:0000256" key="3">
    <source>
        <dbReference type="ARBA" id="ARBA00020268"/>
    </source>
</evidence>
<dbReference type="GO" id="GO:0006811">
    <property type="term" value="P:monoatomic ion transport"/>
    <property type="evidence" value="ECO:0007669"/>
    <property type="project" value="UniProtKB-KW"/>
</dbReference>
<dbReference type="Proteomes" id="UP000006160">
    <property type="component" value="Unassembled WGS sequence"/>
</dbReference>
<keyword evidence="7 12" id="KW-0812">Transmembrane</keyword>
<evidence type="ECO:0000256" key="9">
    <source>
        <dbReference type="ARBA" id="ARBA00023065"/>
    </source>
</evidence>
<dbReference type="AlphaFoldDB" id="A0A9P2G794"/>
<evidence type="ECO:0000256" key="8">
    <source>
        <dbReference type="ARBA" id="ARBA00022989"/>
    </source>
</evidence>
<feature type="transmembrane region" description="Helical" evidence="12">
    <location>
        <begin position="282"/>
        <end position="300"/>
    </location>
</feature>
<dbReference type="GO" id="GO:0005886">
    <property type="term" value="C:plasma membrane"/>
    <property type="evidence" value="ECO:0007669"/>
    <property type="project" value="UniProtKB-SubCell"/>
</dbReference>
<comment type="function">
    <text evidence="1">Multidrug efflux pump.</text>
</comment>
<feature type="transmembrane region" description="Helical" evidence="12">
    <location>
        <begin position="125"/>
        <end position="151"/>
    </location>
</feature>
<reference evidence="13 14" key="1">
    <citation type="submission" date="2009-10" db="EMBL/GenBank/DDBJ databases">
        <authorList>
            <person name="Shrivastava S."/>
            <person name="Brinkac L.B."/>
            <person name="Brown J.L."/>
            <person name="Bruce D.B."/>
            <person name="Detter C."/>
            <person name="Green L.D."/>
            <person name="Munk C.A."/>
            <person name="Rogers Y.C."/>
            <person name="Tapia R."/>
            <person name="Saunders E.S."/>
            <person name="Sims D.R."/>
            <person name="Smith L.A."/>
            <person name="Smith T.J."/>
            <person name="Sutton G."/>
            <person name="Brettin T."/>
        </authorList>
    </citation>
    <scope>NUCLEOTIDE SEQUENCE [LARGE SCALE GENOMIC DNA]</scope>
    <source>
        <strain evidence="14">D str. 1873</strain>
    </source>
</reference>
<evidence type="ECO:0000256" key="11">
    <source>
        <dbReference type="ARBA" id="ARBA00031636"/>
    </source>
</evidence>
<gene>
    <name evidence="13" type="ORF">CLG_B1565</name>
</gene>
<feature type="transmembrane region" description="Helical" evidence="12">
    <location>
        <begin position="387"/>
        <end position="411"/>
    </location>
</feature>
<dbReference type="GO" id="GO:0042910">
    <property type="term" value="F:xenobiotic transmembrane transporter activity"/>
    <property type="evidence" value="ECO:0007669"/>
    <property type="project" value="InterPro"/>
</dbReference>
<keyword evidence="10 12" id="KW-0472">Membrane</keyword>
<dbReference type="InterPro" id="IPR002528">
    <property type="entry name" value="MATE_fam"/>
</dbReference>
<comment type="subcellular location">
    <subcellularLocation>
        <location evidence="2">Cell membrane</location>
        <topology evidence="2">Multi-pass membrane protein</topology>
    </subcellularLocation>
</comment>
<dbReference type="RefSeq" id="WP_003376045.1">
    <property type="nucleotide sequence ID" value="NZ_ACSJ01000007.1"/>
</dbReference>
<dbReference type="PANTHER" id="PTHR43298">
    <property type="entry name" value="MULTIDRUG RESISTANCE PROTEIN NORM-RELATED"/>
    <property type="match status" value="1"/>
</dbReference>
<feature type="transmembrane region" description="Helical" evidence="12">
    <location>
        <begin position="191"/>
        <end position="215"/>
    </location>
</feature>
<accession>A0A9P2G794</accession>
<dbReference type="GO" id="GO:0015297">
    <property type="term" value="F:antiporter activity"/>
    <property type="evidence" value="ECO:0007669"/>
    <property type="project" value="UniProtKB-KW"/>
</dbReference>
<keyword evidence="5" id="KW-0050">Antiport</keyword>
<feature type="transmembrane region" description="Helical" evidence="12">
    <location>
        <begin position="417"/>
        <end position="439"/>
    </location>
</feature>
<keyword evidence="8 12" id="KW-1133">Transmembrane helix</keyword>
<proteinExistence type="predicted"/>
<dbReference type="Pfam" id="PF01554">
    <property type="entry name" value="MatE"/>
    <property type="match status" value="2"/>
</dbReference>
<keyword evidence="4" id="KW-0813">Transport</keyword>
<evidence type="ECO:0000256" key="4">
    <source>
        <dbReference type="ARBA" id="ARBA00022448"/>
    </source>
</evidence>
<feature type="transmembrane region" description="Helical" evidence="12">
    <location>
        <begin position="163"/>
        <end position="185"/>
    </location>
</feature>
<dbReference type="PANTHER" id="PTHR43298:SF4">
    <property type="entry name" value="DRUG_SODIUM ANTIPORTER"/>
    <property type="match status" value="1"/>
</dbReference>
<dbReference type="NCBIfam" id="TIGR00797">
    <property type="entry name" value="matE"/>
    <property type="match status" value="1"/>
</dbReference>
<feature type="transmembrane region" description="Helical" evidence="12">
    <location>
        <begin position="94"/>
        <end position="119"/>
    </location>
</feature>
<organism evidence="13 14">
    <name type="scientific">Clostridium botulinum D str. 1873</name>
    <dbReference type="NCBI Taxonomy" id="592027"/>
    <lineage>
        <taxon>Bacteria</taxon>
        <taxon>Bacillati</taxon>
        <taxon>Bacillota</taxon>
        <taxon>Clostridia</taxon>
        <taxon>Eubacteriales</taxon>
        <taxon>Clostridiaceae</taxon>
        <taxon>Clostridium</taxon>
    </lineage>
</organism>
<dbReference type="EMBL" id="ACSJ01000007">
    <property type="protein sequence ID" value="EES91321.1"/>
    <property type="molecule type" value="Genomic_DNA"/>
</dbReference>
<protein>
    <recommendedName>
        <fullName evidence="3">Probable multidrug resistance protein NorM</fullName>
    </recommendedName>
    <alternativeName>
        <fullName evidence="11">Multidrug-efflux transporter</fullName>
    </alternativeName>
</protein>
<dbReference type="InterPro" id="IPR048279">
    <property type="entry name" value="MdtK-like"/>
</dbReference>
<keyword evidence="6" id="KW-1003">Cell membrane</keyword>